<protein>
    <submittedName>
        <fullName evidence="1">Zinc-binding protein</fullName>
    </submittedName>
</protein>
<dbReference type="Pfam" id="PF08859">
    <property type="entry name" value="DGC"/>
    <property type="match status" value="1"/>
</dbReference>
<dbReference type="Proteomes" id="UP000022611">
    <property type="component" value="Unassembled WGS sequence"/>
</dbReference>
<dbReference type="EMBL" id="AFOY02000015">
    <property type="protein sequence ID" value="EXF92903.1"/>
    <property type="molecule type" value="Genomic_DNA"/>
</dbReference>
<evidence type="ECO:0000313" key="2">
    <source>
        <dbReference type="Proteomes" id="UP000022611"/>
    </source>
</evidence>
<dbReference type="eggNOG" id="COG4273">
    <property type="taxonomic scope" value="Bacteria"/>
</dbReference>
<comment type="caution">
    <text evidence="1">The sequence shown here is derived from an EMBL/GenBank/DDBJ whole genome shotgun (WGS) entry which is preliminary data.</text>
</comment>
<dbReference type="InterPro" id="IPR014958">
    <property type="entry name" value="DGC"/>
</dbReference>
<accession>A0A010SP85</accession>
<dbReference type="RefSeq" id="WP_019690883.1">
    <property type="nucleotide sequence ID" value="NZ_AFOY02000015.1"/>
</dbReference>
<proteinExistence type="predicted"/>
<sequence length="135" mass="14625">MPDSTLPLVYSCSGCSNVAQLANTLAVRLDRTGLAEMSCIVGVGGYVPALVNKARSGRRILALDGCPLQCVEGCLNQHGLHADVHLILSQHGLRKRYGEDCTEEQSDELFEEIKQLIGDGDLQEENRLIEATETA</sequence>
<evidence type="ECO:0000313" key="1">
    <source>
        <dbReference type="EMBL" id="EXF92903.1"/>
    </source>
</evidence>
<dbReference type="PATRIC" id="fig|1042209.11.peg.3188"/>
<gene>
    <name evidence="1" type="ORF">HK44_004150</name>
</gene>
<organism evidence="1 2">
    <name type="scientific">Pseudomonas fluorescens HK44</name>
    <dbReference type="NCBI Taxonomy" id="1042209"/>
    <lineage>
        <taxon>Bacteria</taxon>
        <taxon>Pseudomonadati</taxon>
        <taxon>Pseudomonadota</taxon>
        <taxon>Gammaproteobacteria</taxon>
        <taxon>Pseudomonadales</taxon>
        <taxon>Pseudomonadaceae</taxon>
        <taxon>Pseudomonas</taxon>
    </lineage>
</organism>
<dbReference type="OrthoDB" id="2111735at2"/>
<reference evidence="1 2" key="1">
    <citation type="journal article" date="2011" name="J. Bacteriol.">
        <title>Draft genome sequence of the polycyclic aromatic hydrocarbon-degrading, genetically engineered bioluminescent bioreporter Pseudomonas fluorescens HK44.</title>
        <authorList>
            <person name="Chauhan A."/>
            <person name="Layton A.C."/>
            <person name="Williams D.E."/>
            <person name="Smartt A.E."/>
            <person name="Ripp S."/>
            <person name="Karpinets T.V."/>
            <person name="Brown S.D."/>
            <person name="Sayler G.S."/>
        </authorList>
    </citation>
    <scope>NUCLEOTIDE SEQUENCE [LARGE SCALE GENOMIC DNA]</scope>
    <source>
        <strain evidence="1 2">HK44</strain>
    </source>
</reference>
<dbReference type="AlphaFoldDB" id="A0A010SP85"/>
<name>A0A010SP85_PSEFL</name>
<dbReference type="HOGENOM" id="CLU_143943_1_0_6"/>
<dbReference type="PIRSF" id="PIRSF037181">
    <property type="entry name" value="DGC"/>
    <property type="match status" value="1"/>
</dbReference>